<keyword evidence="2" id="KW-0472">Membrane</keyword>
<organism evidence="3 4">
    <name type="scientific">Abeliophyllum distichum</name>
    <dbReference type="NCBI Taxonomy" id="126358"/>
    <lineage>
        <taxon>Eukaryota</taxon>
        <taxon>Viridiplantae</taxon>
        <taxon>Streptophyta</taxon>
        <taxon>Embryophyta</taxon>
        <taxon>Tracheophyta</taxon>
        <taxon>Spermatophyta</taxon>
        <taxon>Magnoliopsida</taxon>
        <taxon>eudicotyledons</taxon>
        <taxon>Gunneridae</taxon>
        <taxon>Pentapetalae</taxon>
        <taxon>asterids</taxon>
        <taxon>lamiids</taxon>
        <taxon>Lamiales</taxon>
        <taxon>Oleaceae</taxon>
        <taxon>Forsythieae</taxon>
        <taxon>Abeliophyllum</taxon>
    </lineage>
</organism>
<dbReference type="PANTHER" id="PTHR24093">
    <property type="entry name" value="CATION TRANSPORTING ATPASE"/>
    <property type="match status" value="1"/>
</dbReference>
<reference evidence="4" key="1">
    <citation type="submission" date="2024-07" db="EMBL/GenBank/DDBJ databases">
        <title>Two chromosome-level genome assemblies of Korean endemic species Abeliophyllum distichum and Forsythia ovata (Oleaceae).</title>
        <authorList>
            <person name="Jang H."/>
        </authorList>
    </citation>
    <scope>NUCLEOTIDE SEQUENCE [LARGE SCALE GENOMIC DNA]</scope>
</reference>
<evidence type="ECO:0000256" key="2">
    <source>
        <dbReference type="SAM" id="Phobius"/>
    </source>
</evidence>
<dbReference type="AlphaFoldDB" id="A0ABD1T2H4"/>
<dbReference type="SUPFAM" id="SSF81665">
    <property type="entry name" value="Calcium ATPase, transmembrane domain M"/>
    <property type="match status" value="1"/>
</dbReference>
<sequence>MSEKFQDNVPCTDLVFNLPNHLDLVINLLNKKGWHLAFAKINCSRVLLSKNDKINSILTACASFLINIDQSIRQSSQRLSRRKTSMTFLNLEVVKVKLFLSKVTRIIELMEQLKIDRRSLELILTFSHLQRVSSIFFGAFKDPTILILLACAALSLRFGIKENGPKEGWYDGGSIFLAVFLVISVVII</sequence>
<feature type="transmembrane region" description="Helical" evidence="2">
    <location>
        <begin position="168"/>
        <end position="187"/>
    </location>
</feature>
<accession>A0ABD1T2H4</accession>
<protein>
    <submittedName>
        <fullName evidence="3">Calcium-transporting ATPase</fullName>
    </submittedName>
</protein>
<gene>
    <name evidence="3" type="ORF">Adt_22546</name>
</gene>
<keyword evidence="4" id="KW-1185">Reference proteome</keyword>
<keyword evidence="2" id="KW-1133">Transmembrane helix</keyword>
<dbReference type="Proteomes" id="UP001604336">
    <property type="component" value="Unassembled WGS sequence"/>
</dbReference>
<keyword evidence="1" id="KW-0460">Magnesium</keyword>
<evidence type="ECO:0000256" key="1">
    <source>
        <dbReference type="ARBA" id="ARBA00022842"/>
    </source>
</evidence>
<dbReference type="PANTHER" id="PTHR24093:SF434">
    <property type="entry name" value="CALCIUM-TRANSPORTING ATPASE 13, PLASMA MEMBRANE-TYPE-RELATED"/>
    <property type="match status" value="1"/>
</dbReference>
<evidence type="ECO:0000313" key="3">
    <source>
        <dbReference type="EMBL" id="KAL2506925.1"/>
    </source>
</evidence>
<feature type="transmembrane region" description="Helical" evidence="2">
    <location>
        <begin position="135"/>
        <end position="156"/>
    </location>
</feature>
<dbReference type="EMBL" id="JBFOLK010000006">
    <property type="protein sequence ID" value="KAL2506925.1"/>
    <property type="molecule type" value="Genomic_DNA"/>
</dbReference>
<comment type="caution">
    <text evidence="3">The sequence shown here is derived from an EMBL/GenBank/DDBJ whole genome shotgun (WGS) entry which is preliminary data.</text>
</comment>
<dbReference type="InterPro" id="IPR023298">
    <property type="entry name" value="ATPase_P-typ_TM_dom_sf"/>
</dbReference>
<evidence type="ECO:0000313" key="4">
    <source>
        <dbReference type="Proteomes" id="UP001604336"/>
    </source>
</evidence>
<proteinExistence type="predicted"/>
<keyword evidence="2" id="KW-0812">Transmembrane</keyword>
<name>A0ABD1T2H4_9LAMI</name>